<name>A0AAE1FJR2_PETCI</name>
<dbReference type="AlphaFoldDB" id="A0AAE1FJR2"/>
<keyword evidence="2" id="KW-1185">Reference proteome</keyword>
<sequence>MFSTRDTEPNKHTQRDYKMVKHRSGTGQAVGEASTGFHWARKQLRARQMRTYIKGISGWRQAGTTKWDVGTGPSGGKGGEGGVGKYSWQDDRQLPTGFHHPLPKFSYPFLAPLPTTLDIPCSLPDASEILYTGRAITAPETLYHPAKPTTMAVLSDAAGRKDKDYVSSAVASPH</sequence>
<accession>A0AAE1FJR2</accession>
<comment type="caution">
    <text evidence="1">The sequence shown here is derived from an EMBL/GenBank/DDBJ whole genome shotgun (WGS) entry which is preliminary data.</text>
</comment>
<dbReference type="Proteomes" id="UP001286313">
    <property type="component" value="Unassembled WGS sequence"/>
</dbReference>
<evidence type="ECO:0000313" key="2">
    <source>
        <dbReference type="Proteomes" id="UP001286313"/>
    </source>
</evidence>
<proteinExistence type="predicted"/>
<dbReference type="EMBL" id="JAWQEG010002226">
    <property type="protein sequence ID" value="KAK3873408.1"/>
    <property type="molecule type" value="Genomic_DNA"/>
</dbReference>
<protein>
    <submittedName>
        <fullName evidence="1">Uncharacterized protein</fullName>
    </submittedName>
</protein>
<reference evidence="1" key="1">
    <citation type="submission" date="2023-10" db="EMBL/GenBank/DDBJ databases">
        <title>Genome assemblies of two species of porcelain crab, Petrolisthes cinctipes and Petrolisthes manimaculis (Anomura: Porcellanidae).</title>
        <authorList>
            <person name="Angst P."/>
        </authorList>
    </citation>
    <scope>NUCLEOTIDE SEQUENCE</scope>
    <source>
        <strain evidence="1">PB745_01</strain>
        <tissue evidence="1">Gill</tissue>
    </source>
</reference>
<evidence type="ECO:0000313" key="1">
    <source>
        <dbReference type="EMBL" id="KAK3873408.1"/>
    </source>
</evidence>
<organism evidence="1 2">
    <name type="scientific">Petrolisthes cinctipes</name>
    <name type="common">Flat porcelain crab</name>
    <dbReference type="NCBI Taxonomy" id="88211"/>
    <lineage>
        <taxon>Eukaryota</taxon>
        <taxon>Metazoa</taxon>
        <taxon>Ecdysozoa</taxon>
        <taxon>Arthropoda</taxon>
        <taxon>Crustacea</taxon>
        <taxon>Multicrustacea</taxon>
        <taxon>Malacostraca</taxon>
        <taxon>Eumalacostraca</taxon>
        <taxon>Eucarida</taxon>
        <taxon>Decapoda</taxon>
        <taxon>Pleocyemata</taxon>
        <taxon>Anomura</taxon>
        <taxon>Galatheoidea</taxon>
        <taxon>Porcellanidae</taxon>
        <taxon>Petrolisthes</taxon>
    </lineage>
</organism>
<gene>
    <name evidence="1" type="ORF">Pcinc_021584</name>
</gene>